<keyword evidence="2" id="KW-1185">Reference proteome</keyword>
<comment type="caution">
    <text evidence="1">The sequence shown here is derived from an EMBL/GenBank/DDBJ whole genome shotgun (WGS) entry which is preliminary data.</text>
</comment>
<dbReference type="PROSITE" id="PS50222">
    <property type="entry name" value="EF_HAND_2"/>
    <property type="match status" value="3"/>
</dbReference>
<dbReference type="Gene3D" id="1.10.238.10">
    <property type="entry name" value="EF-hand"/>
    <property type="match status" value="3"/>
</dbReference>
<proteinExistence type="predicted"/>
<reference evidence="1 2" key="1">
    <citation type="submission" date="2024-02" db="EMBL/GenBank/DDBJ databases">
        <authorList>
            <person name="Chen Y."/>
            <person name="Shah S."/>
            <person name="Dougan E. K."/>
            <person name="Thang M."/>
            <person name="Chan C."/>
        </authorList>
    </citation>
    <scope>NUCLEOTIDE SEQUENCE [LARGE SCALE GENOMIC DNA]</scope>
</reference>
<name>A0ABP0LWX4_9DINO</name>
<dbReference type="SMART" id="SM00054">
    <property type="entry name" value="EFh"/>
    <property type="match status" value="3"/>
</dbReference>
<dbReference type="PROSITE" id="PS00018">
    <property type="entry name" value="EF_HAND_1"/>
    <property type="match status" value="1"/>
</dbReference>
<evidence type="ECO:0000313" key="2">
    <source>
        <dbReference type="Proteomes" id="UP001642464"/>
    </source>
</evidence>
<dbReference type="Pfam" id="PF13202">
    <property type="entry name" value="EF-hand_5"/>
    <property type="match status" value="2"/>
</dbReference>
<dbReference type="InterPro" id="IPR011992">
    <property type="entry name" value="EF-hand-dom_pair"/>
</dbReference>
<dbReference type="InterPro" id="IPR018247">
    <property type="entry name" value="EF_Hand_1_Ca_BS"/>
</dbReference>
<organism evidence="1 2">
    <name type="scientific">Durusdinium trenchii</name>
    <dbReference type="NCBI Taxonomy" id="1381693"/>
    <lineage>
        <taxon>Eukaryota</taxon>
        <taxon>Sar</taxon>
        <taxon>Alveolata</taxon>
        <taxon>Dinophyceae</taxon>
        <taxon>Suessiales</taxon>
        <taxon>Symbiodiniaceae</taxon>
        <taxon>Durusdinium</taxon>
    </lineage>
</organism>
<dbReference type="Proteomes" id="UP001642464">
    <property type="component" value="Unassembled WGS sequence"/>
</dbReference>
<dbReference type="EMBL" id="CAXAMM010018580">
    <property type="protein sequence ID" value="CAK9043722.1"/>
    <property type="molecule type" value="Genomic_DNA"/>
</dbReference>
<gene>
    <name evidence="1" type="ORF">SCF082_LOCUS24940</name>
</gene>
<dbReference type="PANTHER" id="PTHR10891">
    <property type="entry name" value="EF-HAND CALCIUM-BINDING DOMAIN CONTAINING PROTEIN"/>
    <property type="match status" value="1"/>
</dbReference>
<dbReference type="InterPro" id="IPR002048">
    <property type="entry name" value="EF_hand_dom"/>
</dbReference>
<dbReference type="SUPFAM" id="SSF47473">
    <property type="entry name" value="EF-hand"/>
    <property type="match status" value="2"/>
</dbReference>
<protein>
    <submittedName>
        <fullName evidence="1">Uncharacterized protein</fullName>
    </submittedName>
</protein>
<accession>A0ABP0LWX4</accession>
<sequence>MMLHEPDAKAQEDRSALPKPSLSRTITPGYMAAVMSSPDVLCNLCQQYFRQYDKNKNGFLDCHEAVEIAKDLGSTLAVPLGSTEEVLRPSLKRFSEEGRDALTLEEFSRWFPSVLGLEPLSPQHIQEMTSSAKEKWDPMASEQQLARQSLTPGYIAALASSPQTVRTLCKQFFKQYDANANGVLEFTEVRKLASDLSITLGISIDESRLKERLDTANSSGDAALSLDALCSWLPQLVENQTPPAQRILPAEQAPAVPKGHVEALRRSPRILVQLCRQYFRMYDRNQNSVLDDAELIVLAKDLGQCLGVTLGSQKELQDSIVRFSDGSDCLTFGEFVCWFATMMGVESAAMKEINALASPTA</sequence>
<dbReference type="InterPro" id="IPR039647">
    <property type="entry name" value="EF_hand_pair_protein_CML-like"/>
</dbReference>
<evidence type="ECO:0000313" key="1">
    <source>
        <dbReference type="EMBL" id="CAK9043722.1"/>
    </source>
</evidence>